<dbReference type="AlphaFoldDB" id="A0A0F9J3E6"/>
<proteinExistence type="predicted"/>
<evidence type="ECO:0000313" key="1">
    <source>
        <dbReference type="EMBL" id="KKM64078.1"/>
    </source>
</evidence>
<name>A0A0F9J3E6_9ZZZZ</name>
<dbReference type="EMBL" id="LAZR01010973">
    <property type="protein sequence ID" value="KKM64078.1"/>
    <property type="molecule type" value="Genomic_DNA"/>
</dbReference>
<accession>A0A0F9J3E6</accession>
<comment type="caution">
    <text evidence="1">The sequence shown here is derived from an EMBL/GenBank/DDBJ whole genome shotgun (WGS) entry which is preliminary data.</text>
</comment>
<organism evidence="1">
    <name type="scientific">marine sediment metagenome</name>
    <dbReference type="NCBI Taxonomy" id="412755"/>
    <lineage>
        <taxon>unclassified sequences</taxon>
        <taxon>metagenomes</taxon>
        <taxon>ecological metagenomes</taxon>
    </lineage>
</organism>
<sequence length="52" mass="5919">MFDYCTCDHEEERHATDAPEGKWACLDEDCKCLNFESTGGGWFDPEVMAEAK</sequence>
<protein>
    <submittedName>
        <fullName evidence="1">Uncharacterized protein</fullName>
    </submittedName>
</protein>
<reference evidence="1" key="1">
    <citation type="journal article" date="2015" name="Nature">
        <title>Complex archaea that bridge the gap between prokaryotes and eukaryotes.</title>
        <authorList>
            <person name="Spang A."/>
            <person name="Saw J.H."/>
            <person name="Jorgensen S.L."/>
            <person name="Zaremba-Niedzwiedzka K."/>
            <person name="Martijn J."/>
            <person name="Lind A.E."/>
            <person name="van Eijk R."/>
            <person name="Schleper C."/>
            <person name="Guy L."/>
            <person name="Ettema T.J."/>
        </authorList>
    </citation>
    <scope>NUCLEOTIDE SEQUENCE</scope>
</reference>
<gene>
    <name evidence="1" type="ORF">LCGC14_1505040</name>
</gene>